<sequence>MVMSMAEKSTVKVDEAKLNLIEIVLRAYDP</sequence>
<keyword evidence="2" id="KW-1185">Reference proteome</keyword>
<reference evidence="1 2" key="1">
    <citation type="submission" date="2020-04" db="EMBL/GenBank/DDBJ databases">
        <authorList>
            <consortium name="Genoscope - CEA"/>
            <person name="William W."/>
        </authorList>
    </citation>
    <scope>NUCLEOTIDE SEQUENCE [LARGE SCALE GENOMIC DNA]</scope>
    <source>
        <strain evidence="1 2">SG7</strain>
    </source>
</reference>
<evidence type="ECO:0000313" key="1">
    <source>
        <dbReference type="EMBL" id="CAB3289116.1"/>
    </source>
</evidence>
<evidence type="ECO:0000313" key="2">
    <source>
        <dbReference type="Proteomes" id="UP000679213"/>
    </source>
</evidence>
<dbReference type="EMBL" id="LR792632">
    <property type="protein sequence ID" value="CAB3289116.1"/>
    <property type="molecule type" value="Genomic_DNA"/>
</dbReference>
<accession>A0A8D6PUU6</accession>
<dbReference type="Proteomes" id="UP000679213">
    <property type="component" value="Chromosome I"/>
</dbReference>
<gene>
    <name evidence="1" type="ORF">MLAUSG7_1063</name>
</gene>
<protein>
    <submittedName>
        <fullName evidence="1">Uncharacterized protein</fullName>
    </submittedName>
</protein>
<accession>A0A8D6SVM6</accession>
<dbReference type="KEGG" id="mesg:MLAUSG7_1063"/>
<organism evidence="1 2">
    <name type="scientific">Methanocaldococcus lauensis</name>
    <dbReference type="NCBI Taxonomy" id="2546128"/>
    <lineage>
        <taxon>Archaea</taxon>
        <taxon>Methanobacteriati</taxon>
        <taxon>Methanobacteriota</taxon>
        <taxon>Methanomada group</taxon>
        <taxon>Methanococci</taxon>
        <taxon>Methanococcales</taxon>
        <taxon>Methanocaldococcaceae</taxon>
        <taxon>Methanocaldococcus</taxon>
    </lineage>
</organism>
<name>A0A8D6SVM6_9EURY</name>
<proteinExistence type="predicted"/>
<dbReference type="AlphaFoldDB" id="A0A8D6SVM6"/>